<evidence type="ECO:0000256" key="1">
    <source>
        <dbReference type="SAM" id="MobiDB-lite"/>
    </source>
</evidence>
<protein>
    <submittedName>
        <fullName evidence="2">Uncharacterized protein</fullName>
    </submittedName>
</protein>
<accession>A0AAD7W5U3</accession>
<sequence>MTRPPESPTDLSLQSHGQHRPADLSSCHNRPVSHRDPGPESRLRSRSDDGMIAVLQPDEGLSRPQTQREHGGSLTQPGAFRLDPGPGAKQRAMTLPRVQCGYGRGITGHC</sequence>
<organism evidence="2 3">
    <name type="scientific">Aldrovandia affinis</name>
    <dbReference type="NCBI Taxonomy" id="143900"/>
    <lineage>
        <taxon>Eukaryota</taxon>
        <taxon>Metazoa</taxon>
        <taxon>Chordata</taxon>
        <taxon>Craniata</taxon>
        <taxon>Vertebrata</taxon>
        <taxon>Euteleostomi</taxon>
        <taxon>Actinopterygii</taxon>
        <taxon>Neopterygii</taxon>
        <taxon>Teleostei</taxon>
        <taxon>Notacanthiformes</taxon>
        <taxon>Halosauridae</taxon>
        <taxon>Aldrovandia</taxon>
    </lineage>
</organism>
<name>A0AAD7W5U3_9TELE</name>
<evidence type="ECO:0000313" key="2">
    <source>
        <dbReference type="EMBL" id="KAJ8383954.1"/>
    </source>
</evidence>
<reference evidence="2" key="1">
    <citation type="journal article" date="2023" name="Science">
        <title>Genome structures resolve the early diversification of teleost fishes.</title>
        <authorList>
            <person name="Parey E."/>
            <person name="Louis A."/>
            <person name="Montfort J."/>
            <person name="Bouchez O."/>
            <person name="Roques C."/>
            <person name="Iampietro C."/>
            <person name="Lluch J."/>
            <person name="Castinel A."/>
            <person name="Donnadieu C."/>
            <person name="Desvignes T."/>
            <person name="Floi Bucao C."/>
            <person name="Jouanno E."/>
            <person name="Wen M."/>
            <person name="Mejri S."/>
            <person name="Dirks R."/>
            <person name="Jansen H."/>
            <person name="Henkel C."/>
            <person name="Chen W.J."/>
            <person name="Zahm M."/>
            <person name="Cabau C."/>
            <person name="Klopp C."/>
            <person name="Thompson A.W."/>
            <person name="Robinson-Rechavi M."/>
            <person name="Braasch I."/>
            <person name="Lecointre G."/>
            <person name="Bobe J."/>
            <person name="Postlethwait J.H."/>
            <person name="Berthelot C."/>
            <person name="Roest Crollius H."/>
            <person name="Guiguen Y."/>
        </authorList>
    </citation>
    <scope>NUCLEOTIDE SEQUENCE</scope>
    <source>
        <strain evidence="2">NC1722</strain>
    </source>
</reference>
<gene>
    <name evidence="2" type="ORF">AAFF_G00213230</name>
</gene>
<feature type="compositionally biased region" description="Basic and acidic residues" evidence="1">
    <location>
        <begin position="33"/>
        <end position="49"/>
    </location>
</feature>
<feature type="region of interest" description="Disordered" evidence="1">
    <location>
        <begin position="1"/>
        <end position="90"/>
    </location>
</feature>
<proteinExistence type="predicted"/>
<dbReference type="AlphaFoldDB" id="A0AAD7W5U3"/>
<evidence type="ECO:0000313" key="3">
    <source>
        <dbReference type="Proteomes" id="UP001221898"/>
    </source>
</evidence>
<dbReference type="Proteomes" id="UP001221898">
    <property type="component" value="Unassembled WGS sequence"/>
</dbReference>
<keyword evidence="3" id="KW-1185">Reference proteome</keyword>
<dbReference type="EMBL" id="JAINUG010000282">
    <property type="protein sequence ID" value="KAJ8383954.1"/>
    <property type="molecule type" value="Genomic_DNA"/>
</dbReference>
<comment type="caution">
    <text evidence="2">The sequence shown here is derived from an EMBL/GenBank/DDBJ whole genome shotgun (WGS) entry which is preliminary data.</text>
</comment>